<comment type="caution">
    <text evidence="1">The sequence shown here is derived from an EMBL/GenBank/DDBJ whole genome shotgun (WGS) entry which is preliminary data.</text>
</comment>
<evidence type="ECO:0000313" key="2">
    <source>
        <dbReference type="Proteomes" id="UP001164929"/>
    </source>
</evidence>
<proteinExistence type="predicted"/>
<dbReference type="EMBL" id="JAQIZT010000003">
    <property type="protein sequence ID" value="KAJ7004071.1"/>
    <property type="molecule type" value="Genomic_DNA"/>
</dbReference>
<evidence type="ECO:0000313" key="1">
    <source>
        <dbReference type="EMBL" id="KAJ7004071.1"/>
    </source>
</evidence>
<sequence>MGKISRDKEWQMRKIEMHHRLQKMQGFGGGYEARSMENDGKAIMLIDKPL</sequence>
<reference evidence="1" key="1">
    <citation type="journal article" date="2023" name="Mol. Ecol. Resour.">
        <title>Chromosome-level genome assembly of a triploid poplar Populus alba 'Berolinensis'.</title>
        <authorList>
            <person name="Chen S."/>
            <person name="Yu Y."/>
            <person name="Wang X."/>
            <person name="Wang S."/>
            <person name="Zhang T."/>
            <person name="Zhou Y."/>
            <person name="He R."/>
            <person name="Meng N."/>
            <person name="Wang Y."/>
            <person name="Liu W."/>
            <person name="Liu Z."/>
            <person name="Liu J."/>
            <person name="Guo Q."/>
            <person name="Huang H."/>
            <person name="Sederoff R.R."/>
            <person name="Wang G."/>
            <person name="Qu G."/>
            <person name="Chen S."/>
        </authorList>
    </citation>
    <scope>NUCLEOTIDE SEQUENCE</scope>
    <source>
        <strain evidence="1">SC-2020</strain>
    </source>
</reference>
<dbReference type="AlphaFoldDB" id="A0AAD6W9T1"/>
<accession>A0AAD6W9T1</accession>
<name>A0AAD6W9T1_9ROSI</name>
<gene>
    <name evidence="1" type="ORF">NC653_009073</name>
</gene>
<protein>
    <submittedName>
        <fullName evidence="1">Uncharacterized protein</fullName>
    </submittedName>
</protein>
<organism evidence="1 2">
    <name type="scientific">Populus alba x Populus x berolinensis</name>
    <dbReference type="NCBI Taxonomy" id="444605"/>
    <lineage>
        <taxon>Eukaryota</taxon>
        <taxon>Viridiplantae</taxon>
        <taxon>Streptophyta</taxon>
        <taxon>Embryophyta</taxon>
        <taxon>Tracheophyta</taxon>
        <taxon>Spermatophyta</taxon>
        <taxon>Magnoliopsida</taxon>
        <taxon>eudicotyledons</taxon>
        <taxon>Gunneridae</taxon>
        <taxon>Pentapetalae</taxon>
        <taxon>rosids</taxon>
        <taxon>fabids</taxon>
        <taxon>Malpighiales</taxon>
        <taxon>Salicaceae</taxon>
        <taxon>Saliceae</taxon>
        <taxon>Populus</taxon>
    </lineage>
</organism>
<dbReference type="Proteomes" id="UP001164929">
    <property type="component" value="Chromosome 3"/>
</dbReference>
<keyword evidence="2" id="KW-1185">Reference proteome</keyword>